<reference evidence="1 2" key="1">
    <citation type="submission" date="2014-02" db="EMBL/GenBank/DDBJ databases">
        <title>The small core and large imbalanced accessory genome model reveals a collaborative survival strategy of Sorangium cellulosum strains in nature.</title>
        <authorList>
            <person name="Han K."/>
            <person name="Peng R."/>
            <person name="Blom J."/>
            <person name="Li Y.-Z."/>
        </authorList>
    </citation>
    <scope>NUCLEOTIDE SEQUENCE [LARGE SCALE GENOMIC DNA]</scope>
    <source>
        <strain evidence="1 2">So0157-25</strain>
    </source>
</reference>
<dbReference type="EMBL" id="JELY01003310">
    <property type="protein sequence ID" value="KYF49873.1"/>
    <property type="molecule type" value="Genomic_DNA"/>
</dbReference>
<evidence type="ECO:0000313" key="1">
    <source>
        <dbReference type="EMBL" id="KYF49873.1"/>
    </source>
</evidence>
<dbReference type="AlphaFoldDB" id="A0A150P316"/>
<accession>A0A150P316</accession>
<feature type="non-terminal residue" evidence="1">
    <location>
        <position position="1"/>
    </location>
</feature>
<evidence type="ECO:0000313" key="2">
    <source>
        <dbReference type="Proteomes" id="UP000075420"/>
    </source>
</evidence>
<evidence type="ECO:0008006" key="3">
    <source>
        <dbReference type="Google" id="ProtNLM"/>
    </source>
</evidence>
<name>A0A150P316_SORCE</name>
<organism evidence="1 2">
    <name type="scientific">Sorangium cellulosum</name>
    <name type="common">Polyangium cellulosum</name>
    <dbReference type="NCBI Taxonomy" id="56"/>
    <lineage>
        <taxon>Bacteria</taxon>
        <taxon>Pseudomonadati</taxon>
        <taxon>Myxococcota</taxon>
        <taxon>Polyangia</taxon>
        <taxon>Polyangiales</taxon>
        <taxon>Polyangiaceae</taxon>
        <taxon>Sorangium</taxon>
    </lineage>
</organism>
<comment type="caution">
    <text evidence="1">The sequence shown here is derived from an EMBL/GenBank/DDBJ whole genome shotgun (WGS) entry which is preliminary data.</text>
</comment>
<gene>
    <name evidence="1" type="ORF">BE08_25650</name>
</gene>
<dbReference type="Proteomes" id="UP000075420">
    <property type="component" value="Unassembled WGS sequence"/>
</dbReference>
<protein>
    <recommendedName>
        <fullName evidence="3">Outer membrane lipoprotein BamD-like domain-containing protein</fullName>
    </recommendedName>
</protein>
<proteinExistence type="predicted"/>
<sequence>LDRHARSYPRSARAQQRETLVIQALEQIGRRAEAAARAARFRAAFPGSAYLPAIEDALSGSP</sequence>